<gene>
    <name evidence="5" type="ORF">GGQ99_000783</name>
</gene>
<dbReference type="InterPro" id="IPR036641">
    <property type="entry name" value="HPT_dom_sf"/>
</dbReference>
<accession>A0ABR6KX03</accession>
<sequence>MVMRETGSVAFGMPGGESSGASHGRPIDLEHLSRQTIGDRDVEREVLDMFVHQALSVRDSMSSADLAERLRLSHALKGAARGVGAFPIADCVAELEARPDDARLVKRLAGLIDEVRDFIAAISR</sequence>
<evidence type="ECO:0000256" key="3">
    <source>
        <dbReference type="SAM" id="MobiDB-lite"/>
    </source>
</evidence>
<feature type="region of interest" description="Disordered" evidence="3">
    <location>
        <begin position="1"/>
        <end position="26"/>
    </location>
</feature>
<reference evidence="5 6" key="1">
    <citation type="submission" date="2020-08" db="EMBL/GenBank/DDBJ databases">
        <title>Genomic Encyclopedia of Type Strains, Phase IV (KMG-IV): sequencing the most valuable type-strain genomes for metagenomic binning, comparative biology and taxonomic classification.</title>
        <authorList>
            <person name="Goeker M."/>
        </authorList>
    </citation>
    <scope>NUCLEOTIDE SEQUENCE [LARGE SCALE GENOMIC DNA]</scope>
    <source>
        <strain evidence="5 6">DSM 7050</strain>
    </source>
</reference>
<feature type="domain" description="HPt" evidence="4">
    <location>
        <begin position="35"/>
        <end position="124"/>
    </location>
</feature>
<dbReference type="Gene3D" id="1.20.120.160">
    <property type="entry name" value="HPT domain"/>
    <property type="match status" value="1"/>
</dbReference>
<organism evidence="5 6">
    <name type="scientific">Aminobacter niigataensis</name>
    <dbReference type="NCBI Taxonomy" id="83265"/>
    <lineage>
        <taxon>Bacteria</taxon>
        <taxon>Pseudomonadati</taxon>
        <taxon>Pseudomonadota</taxon>
        <taxon>Alphaproteobacteria</taxon>
        <taxon>Hyphomicrobiales</taxon>
        <taxon>Phyllobacteriaceae</taxon>
        <taxon>Aminobacter</taxon>
    </lineage>
</organism>
<evidence type="ECO:0000256" key="1">
    <source>
        <dbReference type="ARBA" id="ARBA00023012"/>
    </source>
</evidence>
<proteinExistence type="predicted"/>
<keyword evidence="1" id="KW-0902">Two-component regulatory system</keyword>
<keyword evidence="2" id="KW-0597">Phosphoprotein</keyword>
<dbReference type="EMBL" id="JACHOT010000001">
    <property type="protein sequence ID" value="MBB4649061.1"/>
    <property type="molecule type" value="Genomic_DNA"/>
</dbReference>
<name>A0ABR6KX03_9HYPH</name>
<dbReference type="SUPFAM" id="SSF47226">
    <property type="entry name" value="Histidine-containing phosphotransfer domain, HPT domain"/>
    <property type="match status" value="1"/>
</dbReference>
<evidence type="ECO:0000256" key="2">
    <source>
        <dbReference type="PROSITE-ProRule" id="PRU00110"/>
    </source>
</evidence>
<dbReference type="InterPro" id="IPR008207">
    <property type="entry name" value="Sig_transdc_His_kin_Hpt_dom"/>
</dbReference>
<evidence type="ECO:0000313" key="5">
    <source>
        <dbReference type="EMBL" id="MBB4649061.1"/>
    </source>
</evidence>
<evidence type="ECO:0000313" key="6">
    <source>
        <dbReference type="Proteomes" id="UP000539538"/>
    </source>
</evidence>
<evidence type="ECO:0000259" key="4">
    <source>
        <dbReference type="PROSITE" id="PS50894"/>
    </source>
</evidence>
<feature type="modified residue" description="Phosphohistidine" evidence="2">
    <location>
        <position position="74"/>
    </location>
</feature>
<dbReference type="PROSITE" id="PS50894">
    <property type="entry name" value="HPT"/>
    <property type="match status" value="1"/>
</dbReference>
<dbReference type="Proteomes" id="UP000539538">
    <property type="component" value="Unassembled WGS sequence"/>
</dbReference>
<dbReference type="Pfam" id="PF01627">
    <property type="entry name" value="Hpt"/>
    <property type="match status" value="1"/>
</dbReference>
<keyword evidence="6" id="KW-1185">Reference proteome</keyword>
<protein>
    <submittedName>
        <fullName evidence="5">HPt (Histidine-containing phosphotransfer) domain-containing protein</fullName>
    </submittedName>
</protein>
<comment type="caution">
    <text evidence="5">The sequence shown here is derived from an EMBL/GenBank/DDBJ whole genome shotgun (WGS) entry which is preliminary data.</text>
</comment>